<proteinExistence type="predicted"/>
<dbReference type="AlphaFoldDB" id="A0A6C0LBT2"/>
<accession>A0A6C0LBT2</accession>
<reference evidence="1" key="1">
    <citation type="journal article" date="2020" name="Nature">
        <title>Giant virus diversity and host interactions through global metagenomics.</title>
        <authorList>
            <person name="Schulz F."/>
            <person name="Roux S."/>
            <person name="Paez-Espino D."/>
            <person name="Jungbluth S."/>
            <person name="Walsh D.A."/>
            <person name="Denef V.J."/>
            <person name="McMahon K.D."/>
            <person name="Konstantinidis K.T."/>
            <person name="Eloe-Fadrosh E.A."/>
            <person name="Kyrpides N.C."/>
            <person name="Woyke T."/>
        </authorList>
    </citation>
    <scope>NUCLEOTIDE SEQUENCE</scope>
    <source>
        <strain evidence="1">GVMAG-M-3300027769-26</strain>
    </source>
</reference>
<name>A0A6C0LBT2_9ZZZZ</name>
<evidence type="ECO:0000313" key="1">
    <source>
        <dbReference type="EMBL" id="QHU27887.1"/>
    </source>
</evidence>
<organism evidence="1">
    <name type="scientific">viral metagenome</name>
    <dbReference type="NCBI Taxonomy" id="1070528"/>
    <lineage>
        <taxon>unclassified sequences</taxon>
        <taxon>metagenomes</taxon>
        <taxon>organismal metagenomes</taxon>
    </lineage>
</organism>
<dbReference type="EMBL" id="MN740464">
    <property type="protein sequence ID" value="QHU27887.1"/>
    <property type="molecule type" value="Genomic_DNA"/>
</dbReference>
<sequence>MTTTANAANAATATATGSVKKIFEYDGDIISIDLSNVRICPGPCNNTMEEPEPSSVYTTQNIDNNRVEEMHYFKPYSGGKYARFCYPINNTQTLILNNLRICASCHRRYLEFSEEDCTEELMSDAKIIMKKLEKNLV</sequence>
<protein>
    <submittedName>
        <fullName evidence="1">Uncharacterized protein</fullName>
    </submittedName>
</protein>